<name>A0AAD6SVQ7_9AGAR</name>
<dbReference type="Proteomes" id="UP001218188">
    <property type="component" value="Unassembled WGS sequence"/>
</dbReference>
<feature type="compositionally biased region" description="Basic residues" evidence="1">
    <location>
        <begin position="329"/>
        <end position="349"/>
    </location>
</feature>
<evidence type="ECO:0000313" key="2">
    <source>
        <dbReference type="EMBL" id="KAJ7033303.1"/>
    </source>
</evidence>
<evidence type="ECO:0000313" key="3">
    <source>
        <dbReference type="Proteomes" id="UP001218188"/>
    </source>
</evidence>
<gene>
    <name evidence="2" type="ORF">C8F04DRAFT_1184284</name>
</gene>
<accession>A0AAD6SVQ7</accession>
<dbReference type="AlphaFoldDB" id="A0AAD6SVQ7"/>
<keyword evidence="3" id="KW-1185">Reference proteome</keyword>
<protein>
    <submittedName>
        <fullName evidence="2">Uncharacterized protein</fullName>
    </submittedName>
</protein>
<feature type="compositionally biased region" description="Basic and acidic residues" evidence="1">
    <location>
        <begin position="363"/>
        <end position="378"/>
    </location>
</feature>
<reference evidence="2" key="1">
    <citation type="submission" date="2023-03" db="EMBL/GenBank/DDBJ databases">
        <title>Massive genome expansion in bonnet fungi (Mycena s.s.) driven by repeated elements and novel gene families across ecological guilds.</title>
        <authorList>
            <consortium name="Lawrence Berkeley National Laboratory"/>
            <person name="Harder C.B."/>
            <person name="Miyauchi S."/>
            <person name="Viragh M."/>
            <person name="Kuo A."/>
            <person name="Thoen E."/>
            <person name="Andreopoulos B."/>
            <person name="Lu D."/>
            <person name="Skrede I."/>
            <person name="Drula E."/>
            <person name="Henrissat B."/>
            <person name="Morin E."/>
            <person name="Kohler A."/>
            <person name="Barry K."/>
            <person name="LaButti K."/>
            <person name="Morin E."/>
            <person name="Salamov A."/>
            <person name="Lipzen A."/>
            <person name="Mereny Z."/>
            <person name="Hegedus B."/>
            <person name="Baldrian P."/>
            <person name="Stursova M."/>
            <person name="Weitz H."/>
            <person name="Taylor A."/>
            <person name="Grigoriev I.V."/>
            <person name="Nagy L.G."/>
            <person name="Martin F."/>
            <person name="Kauserud H."/>
        </authorList>
    </citation>
    <scope>NUCLEOTIDE SEQUENCE</scope>
    <source>
        <strain evidence="2">CBHHK200</strain>
    </source>
</reference>
<feature type="region of interest" description="Disordered" evidence="1">
    <location>
        <begin position="304"/>
        <end position="378"/>
    </location>
</feature>
<comment type="caution">
    <text evidence="2">The sequence shown here is derived from an EMBL/GenBank/DDBJ whole genome shotgun (WGS) entry which is preliminary data.</text>
</comment>
<proteinExistence type="predicted"/>
<organism evidence="2 3">
    <name type="scientific">Mycena alexandri</name>
    <dbReference type="NCBI Taxonomy" id="1745969"/>
    <lineage>
        <taxon>Eukaryota</taxon>
        <taxon>Fungi</taxon>
        <taxon>Dikarya</taxon>
        <taxon>Basidiomycota</taxon>
        <taxon>Agaricomycotina</taxon>
        <taxon>Agaricomycetes</taxon>
        <taxon>Agaricomycetidae</taxon>
        <taxon>Agaricales</taxon>
        <taxon>Marasmiineae</taxon>
        <taxon>Mycenaceae</taxon>
        <taxon>Mycena</taxon>
    </lineage>
</organism>
<evidence type="ECO:0000256" key="1">
    <source>
        <dbReference type="SAM" id="MobiDB-lite"/>
    </source>
</evidence>
<sequence>MLDHNHAENDRVAFLHRPLRSVLSLYYLVIRRPASLQLCLNRKRLGGSARIGPPPPYPQRFGPGEREAQCRCSRGLAWDLPHHTLNVLGPANARPNVDARGWLQFMDKRAILYFTRQVNNDRMLRGGVWETRHDNRSMDAYCWARNRPTRARKERPTSTRRQYSQWVVPQLGQTERSAGASHLKPRWDKCSGKALRGKKTKEKGLTKAVAVPGAEGEKPEMDEAGALATAVLAAAAGEELAARDLVTPEALEGRSVDLRATVNVAIPAVARVEASIGDVVLNLLLGSRPPANVSRRAGCGTIENAGAARERRDEGRDERAMAKDGWDRRKPRMICGRRGRSRKRQKKRRSEVEGGSSEVEGGNGREDDRNEESKYFIS</sequence>
<feature type="compositionally biased region" description="Basic and acidic residues" evidence="1">
    <location>
        <begin position="308"/>
        <end position="328"/>
    </location>
</feature>
<dbReference type="EMBL" id="JARJCM010000066">
    <property type="protein sequence ID" value="KAJ7033303.1"/>
    <property type="molecule type" value="Genomic_DNA"/>
</dbReference>